<evidence type="ECO:0000256" key="2">
    <source>
        <dbReference type="ARBA" id="ARBA00022475"/>
    </source>
</evidence>
<keyword evidence="3" id="KW-0997">Cell inner membrane</keyword>
<evidence type="ECO:0000256" key="3">
    <source>
        <dbReference type="ARBA" id="ARBA00022519"/>
    </source>
</evidence>
<feature type="transmembrane region" description="Helical" evidence="7">
    <location>
        <begin position="357"/>
        <end position="383"/>
    </location>
</feature>
<dbReference type="AlphaFoldDB" id="A0A1M7XYJ3"/>
<dbReference type="NCBIfam" id="TIGR00786">
    <property type="entry name" value="dctM"/>
    <property type="match status" value="1"/>
</dbReference>
<dbReference type="InterPro" id="IPR010656">
    <property type="entry name" value="DctM"/>
</dbReference>
<feature type="transmembrane region" description="Helical" evidence="7">
    <location>
        <begin position="7"/>
        <end position="33"/>
    </location>
</feature>
<protein>
    <submittedName>
        <fullName evidence="9">C4-dicarboxylate transporter, DctM subunit</fullName>
    </submittedName>
</protein>
<dbReference type="GO" id="GO:0022857">
    <property type="term" value="F:transmembrane transporter activity"/>
    <property type="evidence" value="ECO:0007669"/>
    <property type="project" value="TreeGrafter"/>
</dbReference>
<dbReference type="RefSeq" id="WP_073612012.1">
    <property type="nucleotide sequence ID" value="NZ_FRFE01000002.1"/>
</dbReference>
<feature type="transmembrane region" description="Helical" evidence="7">
    <location>
        <begin position="169"/>
        <end position="190"/>
    </location>
</feature>
<feature type="transmembrane region" description="Helical" evidence="7">
    <location>
        <begin position="395"/>
        <end position="419"/>
    </location>
</feature>
<comment type="subcellular location">
    <subcellularLocation>
        <location evidence="1">Cell inner membrane</location>
        <topology evidence="1">Multi-pass membrane protein</topology>
    </subcellularLocation>
</comment>
<feature type="transmembrane region" description="Helical" evidence="7">
    <location>
        <begin position="239"/>
        <end position="258"/>
    </location>
</feature>
<evidence type="ECO:0000256" key="6">
    <source>
        <dbReference type="ARBA" id="ARBA00023136"/>
    </source>
</evidence>
<name>A0A1M7XYJ3_9BACT</name>
<feature type="transmembrane region" description="Helical" evidence="7">
    <location>
        <begin position="270"/>
        <end position="292"/>
    </location>
</feature>
<feature type="transmembrane region" description="Helical" evidence="7">
    <location>
        <begin position="85"/>
        <end position="106"/>
    </location>
</feature>
<dbReference type="EMBL" id="FRFE01000002">
    <property type="protein sequence ID" value="SHO44125.1"/>
    <property type="molecule type" value="Genomic_DNA"/>
</dbReference>
<proteinExistence type="predicted"/>
<sequence>MLTFMVCLFVILLVISTPIAIIMLAVTGATLFFYLGIPLQALVQQLFNGMDNFILLAIPFFILAGNIMAQGSISRKLVNVMQLVVGRVPGGMAISSVLACVFFAAISGSSPATVIAIGSIMIPALIKHGHDEDFSIGLLTSAGSMGILIPPSIPMVLYALVMNVSVGKMFMAGFMPGLLIGGLLIVYSVILSKKHGWGAGRTYAKGERWAILLDASWGCAMPVLVLGGIYSGVFTPTEAAAVSVIYALLVEFFIYKDMDLKKFNKILRDSVILSSALLFIIACAMTFIWLLTRETIPQIAADFLTTHIQNKYVFLFIINIFLLLIGCVMDIVSAIIVISPILLIALEKFDIDLIHYGIIMIVNIELGFLTFPFGLNLFVAMGITGKSLTQIGRAVMPFLALLIVGLMMVTYIPTISLWLPSVL</sequence>
<gene>
    <name evidence="9" type="ORF">SAMN02745220_00656</name>
</gene>
<evidence type="ECO:0000313" key="9">
    <source>
        <dbReference type="EMBL" id="SHO44125.1"/>
    </source>
</evidence>
<evidence type="ECO:0000256" key="4">
    <source>
        <dbReference type="ARBA" id="ARBA00022692"/>
    </source>
</evidence>
<dbReference type="PANTHER" id="PTHR33362:SF5">
    <property type="entry name" value="C4-DICARBOXYLATE TRAP TRANSPORTER LARGE PERMEASE PROTEIN DCTM"/>
    <property type="match status" value="1"/>
</dbReference>
<dbReference type="Proteomes" id="UP000184603">
    <property type="component" value="Unassembled WGS sequence"/>
</dbReference>
<feature type="transmembrane region" description="Helical" evidence="7">
    <location>
        <begin position="211"/>
        <end position="233"/>
    </location>
</feature>
<dbReference type="OrthoDB" id="9790209at2"/>
<evidence type="ECO:0000256" key="1">
    <source>
        <dbReference type="ARBA" id="ARBA00004429"/>
    </source>
</evidence>
<organism evidence="9 10">
    <name type="scientific">Desulfopila aestuarii DSM 18488</name>
    <dbReference type="NCBI Taxonomy" id="1121416"/>
    <lineage>
        <taxon>Bacteria</taxon>
        <taxon>Pseudomonadati</taxon>
        <taxon>Thermodesulfobacteriota</taxon>
        <taxon>Desulfobulbia</taxon>
        <taxon>Desulfobulbales</taxon>
        <taxon>Desulfocapsaceae</taxon>
        <taxon>Desulfopila</taxon>
    </lineage>
</organism>
<evidence type="ECO:0000259" key="8">
    <source>
        <dbReference type="Pfam" id="PF06808"/>
    </source>
</evidence>
<dbReference type="GO" id="GO:0005886">
    <property type="term" value="C:plasma membrane"/>
    <property type="evidence" value="ECO:0007669"/>
    <property type="project" value="UniProtKB-SubCell"/>
</dbReference>
<dbReference type="InterPro" id="IPR004681">
    <property type="entry name" value="TRAP_DctM"/>
</dbReference>
<keyword evidence="4 7" id="KW-0812">Transmembrane</keyword>
<feature type="transmembrane region" description="Helical" evidence="7">
    <location>
        <begin position="53"/>
        <end position="73"/>
    </location>
</feature>
<evidence type="ECO:0000313" key="10">
    <source>
        <dbReference type="Proteomes" id="UP000184603"/>
    </source>
</evidence>
<evidence type="ECO:0000256" key="5">
    <source>
        <dbReference type="ARBA" id="ARBA00022989"/>
    </source>
</evidence>
<evidence type="ECO:0000256" key="7">
    <source>
        <dbReference type="SAM" id="Phobius"/>
    </source>
</evidence>
<dbReference type="PANTHER" id="PTHR33362">
    <property type="entry name" value="SIALIC ACID TRAP TRANSPORTER PERMEASE PROTEIN SIAT-RELATED"/>
    <property type="match status" value="1"/>
</dbReference>
<dbReference type="STRING" id="1121416.SAMN02745220_00656"/>
<dbReference type="PIRSF" id="PIRSF006066">
    <property type="entry name" value="HI0050"/>
    <property type="match status" value="1"/>
</dbReference>
<dbReference type="Pfam" id="PF06808">
    <property type="entry name" value="DctM"/>
    <property type="match status" value="1"/>
</dbReference>
<keyword evidence="2" id="KW-1003">Cell membrane</keyword>
<accession>A0A1M7XYJ3</accession>
<feature type="domain" description="TRAP C4-dicarboxylate transport system permease DctM subunit" evidence="8">
    <location>
        <begin position="6"/>
        <end position="415"/>
    </location>
</feature>
<keyword evidence="6 7" id="KW-0472">Membrane</keyword>
<keyword evidence="10" id="KW-1185">Reference proteome</keyword>
<reference evidence="9 10" key="1">
    <citation type="submission" date="2016-12" db="EMBL/GenBank/DDBJ databases">
        <authorList>
            <person name="Song W.-J."/>
            <person name="Kurnit D.M."/>
        </authorList>
    </citation>
    <scope>NUCLEOTIDE SEQUENCE [LARGE SCALE GENOMIC DNA]</scope>
    <source>
        <strain evidence="9 10">DSM 18488</strain>
    </source>
</reference>
<keyword evidence="5 7" id="KW-1133">Transmembrane helix</keyword>
<feature type="transmembrane region" description="Helical" evidence="7">
    <location>
        <begin position="312"/>
        <end position="345"/>
    </location>
</feature>
<feature type="transmembrane region" description="Helical" evidence="7">
    <location>
        <begin position="136"/>
        <end position="157"/>
    </location>
</feature>